<dbReference type="Gene3D" id="3.40.630.40">
    <property type="entry name" value="Zn-dependent exopeptidases"/>
    <property type="match status" value="1"/>
</dbReference>
<dbReference type="Pfam" id="PF01520">
    <property type="entry name" value="Amidase_3"/>
    <property type="match status" value="1"/>
</dbReference>
<dbReference type="Proteomes" id="UP000187074">
    <property type="component" value="Unassembled WGS sequence"/>
</dbReference>
<dbReference type="STRING" id="1401.BK123_32045"/>
<dbReference type="InterPro" id="IPR021731">
    <property type="entry name" value="AMIN_dom"/>
</dbReference>
<dbReference type="GO" id="GO:0030288">
    <property type="term" value="C:outer membrane-bounded periplasmic space"/>
    <property type="evidence" value="ECO:0007669"/>
    <property type="project" value="TreeGrafter"/>
</dbReference>
<feature type="domain" description="MurNAc-LAA" evidence="3">
    <location>
        <begin position="368"/>
        <end position="476"/>
    </location>
</feature>
<dbReference type="GO" id="GO:0008745">
    <property type="term" value="F:N-acetylmuramoyl-L-alanine amidase activity"/>
    <property type="evidence" value="ECO:0007669"/>
    <property type="project" value="InterPro"/>
</dbReference>
<dbReference type="SUPFAM" id="SSF55383">
    <property type="entry name" value="Copper amine oxidase, domain N"/>
    <property type="match status" value="1"/>
</dbReference>
<sequence length="482" mass="53599">MKKQLGGFLAIFVILLLFFSKATNASADVDSPKLYLDGRPLSVQTGPVIIQDSTMIPLRVIVEQLEFKVSWSKTTKEVRIEKGNNHLLLTINDRKVLVNDEEETLEVPPMLIHDTTMIPLRFVAEQFGLKVVWAKQDRSIYLTNSNNSEIPDYENMKHTGTNFSEPSFDKTIAKGELQSITYDGQEKIVHVKFKGTIAPVSSFLLDQPDRVVIDLPNAVLAANANRAADQPEMQDESAVQANGKLLNIRYSQFSDKPSVVRIVLDIAPHVKYELTQNAEEIQIKLLEQDESSSAVINETDERNKIFKVVIDSGHGAKDSGAVGITGYLEKDYNLSLALKVKSLLEKEEHIEVYLTRTDDTFVELADRAAFANNLEADLFISLHANSLPGSGASGTETFYYSPQSKKLGEIIQKHIVAVIGLPDRGVKSAGYVVIKRTKMPAVLIESAFLSNKKDEAILRDGKKQQEIAEAIVMGIKEYLHLS</sequence>
<gene>
    <name evidence="4" type="ORF">BK123_32045</name>
</gene>
<evidence type="ECO:0000256" key="2">
    <source>
        <dbReference type="SAM" id="SignalP"/>
    </source>
</evidence>
<keyword evidence="2" id="KW-0732">Signal</keyword>
<name>A0A1R1AND6_PAELA</name>
<dbReference type="InterPro" id="IPR036582">
    <property type="entry name" value="Mao_N_sf"/>
</dbReference>
<dbReference type="Gene3D" id="3.30.457.10">
    <property type="entry name" value="Copper amine oxidase-like, N-terminal domain"/>
    <property type="match status" value="1"/>
</dbReference>
<dbReference type="GO" id="GO:0009253">
    <property type="term" value="P:peptidoglycan catabolic process"/>
    <property type="evidence" value="ECO:0007669"/>
    <property type="project" value="InterPro"/>
</dbReference>
<proteinExistence type="predicted"/>
<keyword evidence="1" id="KW-0378">Hydrolase</keyword>
<evidence type="ECO:0000313" key="4">
    <source>
        <dbReference type="EMBL" id="OME87081.1"/>
    </source>
</evidence>
<evidence type="ECO:0000313" key="5">
    <source>
        <dbReference type="Proteomes" id="UP000187074"/>
    </source>
</evidence>
<dbReference type="Gene3D" id="2.60.40.3500">
    <property type="match status" value="1"/>
</dbReference>
<dbReference type="RefSeq" id="WP_076326350.1">
    <property type="nucleotide sequence ID" value="NZ_MRTF01000018.1"/>
</dbReference>
<reference evidence="4 5" key="1">
    <citation type="submission" date="2016-11" db="EMBL/GenBank/DDBJ databases">
        <title>Paenibacillus species isolates.</title>
        <authorList>
            <person name="Beno S.M."/>
        </authorList>
    </citation>
    <scope>NUCLEOTIDE SEQUENCE [LARGE SCALE GENOMIC DNA]</scope>
    <source>
        <strain evidence="4 5">FSL F4-0100</strain>
    </source>
</reference>
<dbReference type="AlphaFoldDB" id="A0A1R1AND6"/>
<dbReference type="SUPFAM" id="SSF53187">
    <property type="entry name" value="Zn-dependent exopeptidases"/>
    <property type="match status" value="1"/>
</dbReference>
<comment type="caution">
    <text evidence="4">The sequence shown here is derived from an EMBL/GenBank/DDBJ whole genome shotgun (WGS) entry which is preliminary data.</text>
</comment>
<dbReference type="CDD" id="cd02696">
    <property type="entry name" value="MurNAc-LAA"/>
    <property type="match status" value="1"/>
</dbReference>
<dbReference type="EMBL" id="MRTF01000018">
    <property type="protein sequence ID" value="OME87081.1"/>
    <property type="molecule type" value="Genomic_DNA"/>
</dbReference>
<dbReference type="Pfam" id="PF07833">
    <property type="entry name" value="Cu_amine_oxidN1"/>
    <property type="match status" value="1"/>
</dbReference>
<dbReference type="InterPro" id="IPR002508">
    <property type="entry name" value="MurNAc-LAA_cat"/>
</dbReference>
<evidence type="ECO:0000259" key="3">
    <source>
        <dbReference type="SMART" id="SM00646"/>
    </source>
</evidence>
<dbReference type="Pfam" id="PF11741">
    <property type="entry name" value="AMIN"/>
    <property type="match status" value="1"/>
</dbReference>
<dbReference type="InterPro" id="IPR050695">
    <property type="entry name" value="N-acetylmuramoyl_amidase_3"/>
</dbReference>
<dbReference type="InterPro" id="IPR012854">
    <property type="entry name" value="Cu_amine_oxidase-like_N"/>
</dbReference>
<evidence type="ECO:0000256" key="1">
    <source>
        <dbReference type="ARBA" id="ARBA00022801"/>
    </source>
</evidence>
<protein>
    <recommendedName>
        <fullName evidence="3">MurNAc-LAA domain-containing protein</fullName>
    </recommendedName>
</protein>
<dbReference type="PANTHER" id="PTHR30404:SF0">
    <property type="entry name" value="N-ACETYLMURAMOYL-L-ALANINE AMIDASE AMIC"/>
    <property type="match status" value="1"/>
</dbReference>
<accession>A0A1R1AND6</accession>
<organism evidence="4 5">
    <name type="scientific">Paenibacillus lautus</name>
    <name type="common">Bacillus lautus</name>
    <dbReference type="NCBI Taxonomy" id="1401"/>
    <lineage>
        <taxon>Bacteria</taxon>
        <taxon>Bacillati</taxon>
        <taxon>Bacillota</taxon>
        <taxon>Bacilli</taxon>
        <taxon>Bacillales</taxon>
        <taxon>Paenibacillaceae</taxon>
        <taxon>Paenibacillus</taxon>
    </lineage>
</organism>
<feature type="signal peptide" evidence="2">
    <location>
        <begin position="1"/>
        <end position="27"/>
    </location>
</feature>
<feature type="chain" id="PRO_5010247111" description="MurNAc-LAA domain-containing protein" evidence="2">
    <location>
        <begin position="28"/>
        <end position="482"/>
    </location>
</feature>
<dbReference type="SMART" id="SM00646">
    <property type="entry name" value="Ami_3"/>
    <property type="match status" value="1"/>
</dbReference>
<dbReference type="PANTHER" id="PTHR30404">
    <property type="entry name" value="N-ACETYLMURAMOYL-L-ALANINE AMIDASE"/>
    <property type="match status" value="1"/>
</dbReference>